<name>A0A1B6JJM6_9HEMI</name>
<accession>A0A1B6JJM6</accession>
<dbReference type="InterPro" id="IPR027417">
    <property type="entry name" value="P-loop_NTPase"/>
</dbReference>
<reference evidence="1" key="1">
    <citation type="submission" date="2015-11" db="EMBL/GenBank/DDBJ databases">
        <title>De novo transcriptome assembly of four potential Pierce s Disease insect vectors from Arizona vineyards.</title>
        <authorList>
            <person name="Tassone E.E."/>
        </authorList>
    </citation>
    <scope>NUCLEOTIDE SEQUENCE</scope>
</reference>
<gene>
    <name evidence="1" type="ORF">g.4363</name>
</gene>
<organism evidence="1">
    <name type="scientific">Homalodisca liturata</name>
    <dbReference type="NCBI Taxonomy" id="320908"/>
    <lineage>
        <taxon>Eukaryota</taxon>
        <taxon>Metazoa</taxon>
        <taxon>Ecdysozoa</taxon>
        <taxon>Arthropoda</taxon>
        <taxon>Hexapoda</taxon>
        <taxon>Insecta</taxon>
        <taxon>Pterygota</taxon>
        <taxon>Neoptera</taxon>
        <taxon>Paraneoptera</taxon>
        <taxon>Hemiptera</taxon>
        <taxon>Auchenorrhyncha</taxon>
        <taxon>Membracoidea</taxon>
        <taxon>Cicadellidae</taxon>
        <taxon>Cicadellinae</taxon>
        <taxon>Proconiini</taxon>
        <taxon>Homalodisca</taxon>
    </lineage>
</organism>
<protein>
    <submittedName>
        <fullName evidence="1">Uncharacterized protein</fullName>
    </submittedName>
</protein>
<dbReference type="EMBL" id="GECU01008573">
    <property type="protein sequence ID" value="JAS99133.1"/>
    <property type="molecule type" value="Transcribed_RNA"/>
</dbReference>
<evidence type="ECO:0000313" key="1">
    <source>
        <dbReference type="EMBL" id="JAS99133.1"/>
    </source>
</evidence>
<dbReference type="AlphaFoldDB" id="A0A1B6JJM6"/>
<sequence>MDCMWYALSFRRIYVTFAVGFILFLDPAFSYFDDEDHLLAVRQRGGYMSFADALSEYTDPKFQSDDNVQGLLRIFRTNCPTYFGKCQDRKITSRHVFVAVEGTHRITRNIVSNKLAARLRGNHMFSPPAFMTRTRLVHNDTDGMKRAFFMLGIYATAHIVRDAISELPVVTAGYYVDQIAFSIASAFQHELPNPKSVLYKWPKDLLKPDIMFFINTPSQLTKKTIDLFTFRGRIVQIYRNWEHPPPVVEVNNTNVYEGMVDLMIDTIRKKLNYEGSPIPVAESDDINCYFYN</sequence>
<proteinExistence type="predicted"/>
<dbReference type="Gene3D" id="3.40.50.300">
    <property type="entry name" value="P-loop containing nucleotide triphosphate hydrolases"/>
    <property type="match status" value="1"/>
</dbReference>